<organism evidence="6">
    <name type="scientific">Lepidochitona cinerea</name>
    <name type="common">Common chiton</name>
    <dbReference type="NCBI Taxonomy" id="256056"/>
    <lineage>
        <taxon>Eukaryota</taxon>
        <taxon>Metazoa</taxon>
        <taxon>Spiralia</taxon>
        <taxon>Lophotrochozoa</taxon>
        <taxon>Mollusca</taxon>
        <taxon>Polyplacophora</taxon>
        <taxon>Neoloricata</taxon>
        <taxon>Chitonida</taxon>
        <taxon>Acanthochitonina</taxon>
        <taxon>Tonicellidae</taxon>
        <taxon>Tonicellinae</taxon>
        <taxon>Lepidochitona</taxon>
    </lineage>
</organism>
<sequence length="160" mass="18634">MTNPKGYRRGTRYMFSRKFRKHGVMPLSKLMTVYRRGDIVDIKGDGAVQKGMPYKFYHGKTGRVFNVTQHAVGVIVNKKVGNRIIPKRINVRIEHVKHSNCRLDFLKRVKENELKKKEAKEKGVSVNCKRQPAVPRTAHFVKTRYNKPQIIQPIPYEFIA</sequence>
<reference evidence="6" key="1">
    <citation type="journal article" date="2011" name="Methods Ecol Evol">
        <title>Selecting ribosomal protein genes for invertebrate phylogenetic inferences: how many genes to resolve the Mollusca?</title>
        <authorList>
            <person name="Meyer A."/>
            <person name="Witek A."/>
            <person name="Lieb B."/>
        </authorList>
    </citation>
    <scope>NUCLEOTIDE SEQUENCE</scope>
</reference>
<dbReference type="InterPro" id="IPR001147">
    <property type="entry name" value="Ribosomal_eL21"/>
</dbReference>
<evidence type="ECO:0000256" key="3">
    <source>
        <dbReference type="ARBA" id="ARBA00023274"/>
    </source>
</evidence>
<dbReference type="PROSITE" id="PS01171">
    <property type="entry name" value="RIBOSOMAL_L21E"/>
    <property type="match status" value="1"/>
</dbReference>
<dbReference type="Pfam" id="PF01157">
    <property type="entry name" value="Ribosomal_L21e"/>
    <property type="match status" value="1"/>
</dbReference>
<dbReference type="EMBL" id="FJ429207">
    <property type="protein sequence ID" value="ACR24949.1"/>
    <property type="molecule type" value="mRNA"/>
</dbReference>
<dbReference type="GO" id="GO:1990904">
    <property type="term" value="C:ribonucleoprotein complex"/>
    <property type="evidence" value="ECO:0007669"/>
    <property type="project" value="UniProtKB-KW"/>
</dbReference>
<protein>
    <recommendedName>
        <fullName evidence="4">Large ribosomal subunit protein eL21</fullName>
    </recommendedName>
    <alternativeName>
        <fullName evidence="5">60S ribosomal protein L21</fullName>
    </alternativeName>
</protein>
<dbReference type="InterPro" id="IPR018259">
    <property type="entry name" value="Ribosomal_eL21_CS"/>
</dbReference>
<dbReference type="FunFam" id="6.10.250.3260:FF:000001">
    <property type="entry name" value="60S ribosomal protein L21"/>
    <property type="match status" value="1"/>
</dbReference>
<dbReference type="InterPro" id="IPR036948">
    <property type="entry name" value="Ribosomal_eL21_sf"/>
</dbReference>
<dbReference type="Gene3D" id="2.30.30.70">
    <property type="entry name" value="Ribosomal protein L21"/>
    <property type="match status" value="1"/>
</dbReference>
<evidence type="ECO:0000256" key="4">
    <source>
        <dbReference type="ARBA" id="ARBA00035219"/>
    </source>
</evidence>
<dbReference type="Gene3D" id="6.10.250.3260">
    <property type="match status" value="1"/>
</dbReference>
<evidence type="ECO:0000256" key="5">
    <source>
        <dbReference type="ARBA" id="ARBA00035327"/>
    </source>
</evidence>
<evidence type="ECO:0000313" key="6">
    <source>
        <dbReference type="EMBL" id="ACR24949.1"/>
    </source>
</evidence>
<dbReference type="GO" id="GO:0005840">
    <property type="term" value="C:ribosome"/>
    <property type="evidence" value="ECO:0007669"/>
    <property type="project" value="UniProtKB-KW"/>
</dbReference>
<evidence type="ECO:0000256" key="1">
    <source>
        <dbReference type="ARBA" id="ARBA00008427"/>
    </source>
</evidence>
<proteinExistence type="evidence at transcript level"/>
<keyword evidence="3" id="KW-0687">Ribonucleoprotein</keyword>
<keyword evidence="2 6" id="KW-0689">Ribosomal protein</keyword>
<dbReference type="GO" id="GO:0006412">
    <property type="term" value="P:translation"/>
    <property type="evidence" value="ECO:0007669"/>
    <property type="project" value="InterPro"/>
</dbReference>
<name>E3P7F3_LEPCI</name>
<accession>E3P7F3</accession>
<dbReference type="AlphaFoldDB" id="E3P7F3"/>
<evidence type="ECO:0000256" key="2">
    <source>
        <dbReference type="ARBA" id="ARBA00022980"/>
    </source>
</evidence>
<dbReference type="SUPFAM" id="SSF50104">
    <property type="entry name" value="Translation proteins SH3-like domain"/>
    <property type="match status" value="1"/>
</dbReference>
<dbReference type="InterPro" id="IPR008991">
    <property type="entry name" value="Translation_prot_SH3-like_sf"/>
</dbReference>
<dbReference type="PANTHER" id="PTHR20981">
    <property type="entry name" value="60S RIBOSOMAL PROTEIN L21"/>
    <property type="match status" value="1"/>
</dbReference>
<dbReference type="FunFam" id="2.30.30.70:FF:000001">
    <property type="entry name" value="60S ribosomal protein L21"/>
    <property type="match status" value="1"/>
</dbReference>
<dbReference type="GO" id="GO:0003735">
    <property type="term" value="F:structural constituent of ribosome"/>
    <property type="evidence" value="ECO:0007669"/>
    <property type="project" value="InterPro"/>
</dbReference>
<comment type="similarity">
    <text evidence="1">Belongs to the eukaryotic ribosomal protein eL21 family.</text>
</comment>